<reference evidence="1 2" key="1">
    <citation type="submission" date="2016-12" db="EMBL/GenBank/DDBJ databases">
        <title>The genomes of Aspergillus section Nigri reveals drivers in fungal speciation.</title>
        <authorList>
            <consortium name="DOE Joint Genome Institute"/>
            <person name="Vesth T.C."/>
            <person name="Nybo J."/>
            <person name="Theobald S."/>
            <person name="Brandl J."/>
            <person name="Frisvad J.C."/>
            <person name="Nielsen K.F."/>
            <person name="Lyhne E.K."/>
            <person name="Kogle M.E."/>
            <person name="Kuo A."/>
            <person name="Riley R."/>
            <person name="Clum A."/>
            <person name="Nolan M."/>
            <person name="Lipzen A."/>
            <person name="Salamov A."/>
            <person name="Henrissat B."/>
            <person name="Wiebenga A."/>
            <person name="De Vries R.P."/>
            <person name="Grigoriev I.V."/>
            <person name="Mortensen U.H."/>
            <person name="Andersen M.R."/>
            <person name="Baker S.E."/>
        </authorList>
    </citation>
    <scope>NUCLEOTIDE SEQUENCE [LARGE SCALE GENOMIC DNA]</scope>
    <source>
        <strain evidence="1 2">CBS 117.55</strain>
    </source>
</reference>
<dbReference type="EMBL" id="MSFL01000039">
    <property type="protein sequence ID" value="PWY67939.1"/>
    <property type="molecule type" value="Genomic_DNA"/>
</dbReference>
<proteinExistence type="predicted"/>
<name>A0A317V2S1_9EURO</name>
<dbReference type="RefSeq" id="XP_025395150.1">
    <property type="nucleotide sequence ID" value="XM_025546152.1"/>
</dbReference>
<dbReference type="Proteomes" id="UP000247233">
    <property type="component" value="Unassembled WGS sequence"/>
</dbReference>
<comment type="caution">
    <text evidence="1">The sequence shown here is derived from an EMBL/GenBank/DDBJ whole genome shotgun (WGS) entry which is preliminary data.</text>
</comment>
<sequence length="253" mass="27546">MPFAKLAFDDLPLDKTGPLGNAWGLFGPDDECGMLNLLTLERTRRVSTDWPFDRIATPAVGRAAFVQAILTHAPEAVNDESLQFNPHSSSQWDGLRHYGYQEQALYFKGRTLDDLLTTKGNGIHAWVEKGGIVGGGVLLDYAAWGAEANDAPIQPFTSQSIPVSVLEQIATTQGTEMRTGGILRCSVAGDMPSFEAWPCQDTRFWLHEWLLAGWGLPIGEMFNPEQLSEECRNRSASAVPGGIASPPNGVAIF</sequence>
<dbReference type="InterPro" id="IPR037175">
    <property type="entry name" value="KFase_sf"/>
</dbReference>
<protein>
    <submittedName>
        <fullName evidence="1">Uncharacterized protein</fullName>
    </submittedName>
</protein>
<keyword evidence="2" id="KW-1185">Reference proteome</keyword>
<dbReference type="Gene3D" id="3.50.30.50">
    <property type="entry name" value="Putative cyclase"/>
    <property type="match status" value="2"/>
</dbReference>
<dbReference type="AlphaFoldDB" id="A0A317V2S1"/>
<dbReference type="PANTHER" id="PTHR34861">
    <property type="match status" value="1"/>
</dbReference>
<dbReference type="PANTHER" id="PTHR34861:SF11">
    <property type="entry name" value="CYCLASE"/>
    <property type="match status" value="1"/>
</dbReference>
<evidence type="ECO:0000313" key="1">
    <source>
        <dbReference type="EMBL" id="PWY67939.1"/>
    </source>
</evidence>
<gene>
    <name evidence="1" type="ORF">BO70DRAFT_390430</name>
</gene>
<dbReference type="GeneID" id="37068389"/>
<dbReference type="GO" id="GO:0019441">
    <property type="term" value="P:L-tryptophan catabolic process to kynurenine"/>
    <property type="evidence" value="ECO:0007669"/>
    <property type="project" value="InterPro"/>
</dbReference>
<dbReference type="GO" id="GO:0004061">
    <property type="term" value="F:arylformamidase activity"/>
    <property type="evidence" value="ECO:0007669"/>
    <property type="project" value="InterPro"/>
</dbReference>
<evidence type="ECO:0000313" key="2">
    <source>
        <dbReference type="Proteomes" id="UP000247233"/>
    </source>
</evidence>
<organism evidence="1 2">
    <name type="scientific">Aspergillus heteromorphus CBS 117.55</name>
    <dbReference type="NCBI Taxonomy" id="1448321"/>
    <lineage>
        <taxon>Eukaryota</taxon>
        <taxon>Fungi</taxon>
        <taxon>Dikarya</taxon>
        <taxon>Ascomycota</taxon>
        <taxon>Pezizomycotina</taxon>
        <taxon>Eurotiomycetes</taxon>
        <taxon>Eurotiomycetidae</taxon>
        <taxon>Eurotiales</taxon>
        <taxon>Aspergillaceae</taxon>
        <taxon>Aspergillus</taxon>
        <taxon>Aspergillus subgen. Circumdati</taxon>
    </lineage>
</organism>
<dbReference type="OrthoDB" id="5396at2759"/>
<accession>A0A317V2S1</accession>
<dbReference type="VEuPathDB" id="FungiDB:BO70DRAFT_390430"/>